<protein>
    <submittedName>
        <fullName evidence="1">Uncharacterized protein</fullName>
    </submittedName>
</protein>
<dbReference type="InterPro" id="IPR028322">
    <property type="entry name" value="PNRC-like_rgn"/>
</dbReference>
<accession>A0A7J0GS35</accession>
<dbReference type="Proteomes" id="UP000585474">
    <property type="component" value="Unassembled WGS sequence"/>
</dbReference>
<evidence type="ECO:0000313" key="1">
    <source>
        <dbReference type="EMBL" id="GFZ13616.1"/>
    </source>
</evidence>
<keyword evidence="2" id="KW-1185">Reference proteome</keyword>
<dbReference type="Pfam" id="PF15365">
    <property type="entry name" value="PNRC"/>
    <property type="match status" value="1"/>
</dbReference>
<reference evidence="1 2" key="1">
    <citation type="submission" date="2019-07" db="EMBL/GenBank/DDBJ databases">
        <title>De Novo Assembly of kiwifruit Actinidia rufa.</title>
        <authorList>
            <person name="Sugita-Konishi S."/>
            <person name="Sato K."/>
            <person name="Mori E."/>
            <person name="Abe Y."/>
            <person name="Kisaki G."/>
            <person name="Hamano K."/>
            <person name="Suezawa K."/>
            <person name="Otani M."/>
            <person name="Fukuda T."/>
            <person name="Manabe T."/>
            <person name="Gomi K."/>
            <person name="Tabuchi M."/>
            <person name="Akimitsu K."/>
            <person name="Kataoka I."/>
        </authorList>
    </citation>
    <scope>NUCLEOTIDE SEQUENCE [LARGE SCALE GENOMIC DNA]</scope>
    <source>
        <strain evidence="2">cv. Fuchu</strain>
    </source>
</reference>
<name>A0A7J0GS35_9ERIC</name>
<dbReference type="AlphaFoldDB" id="A0A7J0GS35"/>
<proteinExistence type="predicted"/>
<dbReference type="OrthoDB" id="1921042at2759"/>
<sequence length="236" mass="25825">MNNTPEAELTALQGLGPILREASKISNCRTFESGSEILPNPFKACTTTVTKRACSSSPKTPSPPGFFNDEFPYSELWAGPAYSNSPPPSSLPMPKFSLPPKRTISLNFPASPASDMYFHAIAKSAPPSPRGTIATLVLEISFTVLTLRRRPCVAFSILTLQMNEAEELLGSLVAGWSTISRYCLDDVVIGGHVTRIAIKLFQKAERGFNGWEFAQVFDFCSPLGWVQETDKSIPIY</sequence>
<dbReference type="EMBL" id="BJWL01000023">
    <property type="protein sequence ID" value="GFZ13616.1"/>
    <property type="molecule type" value="Genomic_DNA"/>
</dbReference>
<organism evidence="1 2">
    <name type="scientific">Actinidia rufa</name>
    <dbReference type="NCBI Taxonomy" id="165716"/>
    <lineage>
        <taxon>Eukaryota</taxon>
        <taxon>Viridiplantae</taxon>
        <taxon>Streptophyta</taxon>
        <taxon>Embryophyta</taxon>
        <taxon>Tracheophyta</taxon>
        <taxon>Spermatophyta</taxon>
        <taxon>Magnoliopsida</taxon>
        <taxon>eudicotyledons</taxon>
        <taxon>Gunneridae</taxon>
        <taxon>Pentapetalae</taxon>
        <taxon>asterids</taxon>
        <taxon>Ericales</taxon>
        <taxon>Actinidiaceae</taxon>
        <taxon>Actinidia</taxon>
    </lineage>
</organism>
<dbReference type="PANTHER" id="PTHR35306">
    <property type="entry name" value="BNAA03G57290D PROTEIN"/>
    <property type="match status" value="1"/>
</dbReference>
<evidence type="ECO:0000313" key="2">
    <source>
        <dbReference type="Proteomes" id="UP000585474"/>
    </source>
</evidence>
<dbReference type="GO" id="GO:0016071">
    <property type="term" value="P:mRNA metabolic process"/>
    <property type="evidence" value="ECO:0007669"/>
    <property type="project" value="UniProtKB-ARBA"/>
</dbReference>
<comment type="caution">
    <text evidence="1">The sequence shown here is derived from an EMBL/GenBank/DDBJ whole genome shotgun (WGS) entry which is preliminary data.</text>
</comment>
<dbReference type="PANTHER" id="PTHR35306:SF1">
    <property type="entry name" value="VQ DOMAIN-CONTAINING PROTEIN"/>
    <property type="match status" value="1"/>
</dbReference>
<gene>
    <name evidence="1" type="ORF">Acr_23g0020010</name>
</gene>